<dbReference type="Gene3D" id="1.10.10.10">
    <property type="entry name" value="Winged helix-like DNA-binding domain superfamily/Winged helix DNA-binding domain"/>
    <property type="match status" value="1"/>
</dbReference>
<keyword evidence="3" id="KW-0804">Transcription</keyword>
<feature type="domain" description="Cyclic nucleotide-binding" evidence="4">
    <location>
        <begin position="1"/>
        <end position="59"/>
    </location>
</feature>
<dbReference type="InterPro" id="IPR050397">
    <property type="entry name" value="Env_Response_Regulators"/>
</dbReference>
<protein>
    <submittedName>
        <fullName evidence="6">Crp/Fnr family transcriptional regulator</fullName>
    </submittedName>
</protein>
<dbReference type="InterPro" id="IPR014710">
    <property type="entry name" value="RmlC-like_jellyroll"/>
</dbReference>
<reference evidence="7" key="1">
    <citation type="journal article" date="2019" name="Int. J. Syst. Evol. Microbiol.">
        <title>The Global Catalogue of Microorganisms (GCM) 10K type strain sequencing project: providing services to taxonomists for standard genome sequencing and annotation.</title>
        <authorList>
            <consortium name="The Broad Institute Genomics Platform"/>
            <consortium name="The Broad Institute Genome Sequencing Center for Infectious Disease"/>
            <person name="Wu L."/>
            <person name="Ma J."/>
        </authorList>
    </citation>
    <scope>NUCLEOTIDE SEQUENCE [LARGE SCALE GENOMIC DNA]</scope>
    <source>
        <strain evidence="7">CGMCC 4.7178</strain>
    </source>
</reference>
<dbReference type="InterPro" id="IPR012318">
    <property type="entry name" value="HTH_CRP"/>
</dbReference>
<dbReference type="CDD" id="cd00038">
    <property type="entry name" value="CAP_ED"/>
    <property type="match status" value="1"/>
</dbReference>
<keyword evidence="1" id="KW-0805">Transcription regulation</keyword>
<dbReference type="SUPFAM" id="SSF51206">
    <property type="entry name" value="cAMP-binding domain-like"/>
    <property type="match status" value="1"/>
</dbReference>
<sequence>MIEEGDLSSHVVLIRSGFAKVTARRDNSDEALLAIRVGGDVVGEMAAMDHAPRSATVTACGEITASVVQSSDLQGFLQDHPDAAMTLAGIVAQRLRWANQRRIEFGGYPAKVRLARVLAELAASYGHPVLRGLVIGVTLTQPELAALTGSREVTIYKALRELRQEGLLTTGYRRITVLNLQRLRKIAQLPPSLS</sequence>
<evidence type="ECO:0000256" key="1">
    <source>
        <dbReference type="ARBA" id="ARBA00023015"/>
    </source>
</evidence>
<accession>A0ABQ2ML28</accession>
<evidence type="ECO:0000256" key="3">
    <source>
        <dbReference type="ARBA" id="ARBA00023163"/>
    </source>
</evidence>
<dbReference type="InterPro" id="IPR000595">
    <property type="entry name" value="cNMP-bd_dom"/>
</dbReference>
<dbReference type="PANTHER" id="PTHR24567">
    <property type="entry name" value="CRP FAMILY TRANSCRIPTIONAL REGULATORY PROTEIN"/>
    <property type="match status" value="1"/>
</dbReference>
<dbReference type="InterPro" id="IPR036388">
    <property type="entry name" value="WH-like_DNA-bd_sf"/>
</dbReference>
<name>A0ABQ2ML28_9ACTN</name>
<dbReference type="EMBL" id="BMMP01000011">
    <property type="protein sequence ID" value="GGO52110.1"/>
    <property type="molecule type" value="Genomic_DNA"/>
</dbReference>
<dbReference type="PROSITE" id="PS50042">
    <property type="entry name" value="CNMP_BINDING_3"/>
    <property type="match status" value="1"/>
</dbReference>
<dbReference type="PROSITE" id="PS51063">
    <property type="entry name" value="HTH_CRP_2"/>
    <property type="match status" value="1"/>
</dbReference>
<evidence type="ECO:0000256" key="2">
    <source>
        <dbReference type="ARBA" id="ARBA00023125"/>
    </source>
</evidence>
<dbReference type="PANTHER" id="PTHR24567:SF68">
    <property type="entry name" value="DNA-BINDING TRANSCRIPTIONAL DUAL REGULATOR CRP"/>
    <property type="match status" value="1"/>
</dbReference>
<dbReference type="Gene3D" id="2.60.120.10">
    <property type="entry name" value="Jelly Rolls"/>
    <property type="match status" value="1"/>
</dbReference>
<evidence type="ECO:0000313" key="7">
    <source>
        <dbReference type="Proteomes" id="UP000631535"/>
    </source>
</evidence>
<proteinExistence type="predicted"/>
<dbReference type="InterPro" id="IPR036390">
    <property type="entry name" value="WH_DNA-bd_sf"/>
</dbReference>
<comment type="caution">
    <text evidence="6">The sequence shown here is derived from an EMBL/GenBank/DDBJ whole genome shotgun (WGS) entry which is preliminary data.</text>
</comment>
<evidence type="ECO:0000259" key="5">
    <source>
        <dbReference type="PROSITE" id="PS51063"/>
    </source>
</evidence>
<gene>
    <name evidence="6" type="ORF">GCM10012287_35680</name>
</gene>
<feature type="domain" description="HTH crp-type" evidence="5">
    <location>
        <begin position="108"/>
        <end position="181"/>
    </location>
</feature>
<dbReference type="SUPFAM" id="SSF46785">
    <property type="entry name" value="Winged helix' DNA-binding domain"/>
    <property type="match status" value="1"/>
</dbReference>
<dbReference type="SMART" id="SM00419">
    <property type="entry name" value="HTH_CRP"/>
    <property type="match status" value="1"/>
</dbReference>
<evidence type="ECO:0000313" key="6">
    <source>
        <dbReference type="EMBL" id="GGO52110.1"/>
    </source>
</evidence>
<keyword evidence="2" id="KW-0238">DNA-binding</keyword>
<evidence type="ECO:0000259" key="4">
    <source>
        <dbReference type="PROSITE" id="PS50042"/>
    </source>
</evidence>
<dbReference type="Proteomes" id="UP000631535">
    <property type="component" value="Unassembled WGS sequence"/>
</dbReference>
<dbReference type="Pfam" id="PF00027">
    <property type="entry name" value="cNMP_binding"/>
    <property type="match status" value="1"/>
</dbReference>
<dbReference type="InterPro" id="IPR018490">
    <property type="entry name" value="cNMP-bd_dom_sf"/>
</dbReference>
<dbReference type="Pfam" id="PF13545">
    <property type="entry name" value="HTH_Crp_2"/>
    <property type="match status" value="1"/>
</dbReference>
<organism evidence="6 7">
    <name type="scientific">Streptomyces daqingensis</name>
    <dbReference type="NCBI Taxonomy" id="1472640"/>
    <lineage>
        <taxon>Bacteria</taxon>
        <taxon>Bacillati</taxon>
        <taxon>Actinomycetota</taxon>
        <taxon>Actinomycetes</taxon>
        <taxon>Kitasatosporales</taxon>
        <taxon>Streptomycetaceae</taxon>
        <taxon>Streptomyces</taxon>
    </lineage>
</organism>
<keyword evidence="7" id="KW-1185">Reference proteome</keyword>